<protein>
    <recommendedName>
        <fullName evidence="3">Type IV pilus assembly PilZ</fullName>
    </recommendedName>
</protein>
<evidence type="ECO:0000313" key="2">
    <source>
        <dbReference type="Proteomes" id="UP000009173"/>
    </source>
</evidence>
<sequence length="293" mass="32749">MLFRFGKKDDLPEAQDTVNDLLGQAIDTRAKFIVVVPERDTKPHSVTCSVEHVSRESILLDVSRATALSTGWKGRKVQCFFSIVRLQPNRSETFYNFSATLLDLRRTSKGVLIELSMPRSIEPGQRRKSLRIRPLPSLVLSLSMWQNPELAGMMQEPATVQVLPSIPYPNLLKVGGIRVADISAGGMRLAVQGSALQAQTWLGEEGRRLMHCVLGSVAGQPVHEYWFSVTRANVTPAPSLSDDAFIGFEFTHEGKPNKAKGLDWLPIKDGHVHRLSRWTNAVYMQYIRKVATD</sequence>
<organism evidence="1 2">
    <name type="scientific">Nitratidesulfovibrio vulgaris (strain DP4)</name>
    <name type="common">Desulfovibrio vulgaris</name>
    <dbReference type="NCBI Taxonomy" id="391774"/>
    <lineage>
        <taxon>Bacteria</taxon>
        <taxon>Pseudomonadati</taxon>
        <taxon>Thermodesulfobacteriota</taxon>
        <taxon>Desulfovibrionia</taxon>
        <taxon>Desulfovibrionales</taxon>
        <taxon>Desulfovibrionaceae</taxon>
        <taxon>Nitratidesulfovibrio</taxon>
    </lineage>
</organism>
<dbReference type="RefSeq" id="WP_011792224.1">
    <property type="nucleotide sequence ID" value="NC_008751.1"/>
</dbReference>
<dbReference type="AlphaFoldDB" id="A0A0H3A8I8"/>
<name>A0A0H3A8I8_NITV4</name>
<dbReference type="KEGG" id="dvl:Dvul_1382"/>
<reference evidence="2" key="1">
    <citation type="journal article" date="2009" name="Environ. Microbiol.">
        <title>Contribution of mobile genetic elements to Desulfovibrio vulgaris genome plasticity.</title>
        <authorList>
            <person name="Walker C.B."/>
            <person name="Stolyar S."/>
            <person name="Chivian D."/>
            <person name="Pinel N."/>
            <person name="Gabster J.A."/>
            <person name="Dehal P.S."/>
            <person name="He Z."/>
            <person name="Yang Z.K."/>
            <person name="Yen H.C."/>
            <person name="Zhou J."/>
            <person name="Wall J.D."/>
            <person name="Hazen T.C."/>
            <person name="Arkin A.P."/>
            <person name="Stahl D.A."/>
        </authorList>
    </citation>
    <scope>NUCLEOTIDE SEQUENCE [LARGE SCALE GENOMIC DNA]</scope>
    <source>
        <strain evidence="2">DP4</strain>
    </source>
</reference>
<evidence type="ECO:0000313" key="1">
    <source>
        <dbReference type="EMBL" id="ABM28400.1"/>
    </source>
</evidence>
<gene>
    <name evidence="1" type="ordered locus">Dvul_1382</name>
</gene>
<proteinExistence type="predicted"/>
<accession>A0A0H3A8I8</accession>
<evidence type="ECO:0008006" key="3">
    <source>
        <dbReference type="Google" id="ProtNLM"/>
    </source>
</evidence>
<dbReference type="EMBL" id="CP000527">
    <property type="protein sequence ID" value="ABM28400.1"/>
    <property type="molecule type" value="Genomic_DNA"/>
</dbReference>
<dbReference type="HOGENOM" id="CLU_949078_0_0_7"/>
<dbReference type="Proteomes" id="UP000009173">
    <property type="component" value="Chromosome"/>
</dbReference>